<dbReference type="Pfam" id="PF01670">
    <property type="entry name" value="Glyco_hydro_12"/>
    <property type="match status" value="1"/>
</dbReference>
<evidence type="ECO:0000256" key="2">
    <source>
        <dbReference type="RuleBase" id="RU361163"/>
    </source>
</evidence>
<name>A0A0G4LAQ8_VERLO</name>
<sequence>MKLLGFITALAALASAVPQPVQRSSGVPSSDGLSKRATLCGPQEYLETFWFLVKNGISEAASDDGSQCTTVVGQFASLLRWSTSFTWSGASSRPRSFSRADRWRFQVTALFEYHSLATNWKWSYTGSDVKATVLFGITGGGNGAPLPGSSCRTATPDWSLQVWLGKYGDVAPASTTGSPISIANIGSHTFDVYKATKSSLATYTFVANTTVTDYRGDAIDFVRWLVANEGYTNSTCVLSFSAGTEIFEGTDATFNTAQLSAEQFVRPVAEPVPPIATTRTTTYVPTPMPTPTCVPKWGQCGGIGFVPDGHDESRDWTSAVGDNSGRCS</sequence>
<accession>A0A0G4LAQ8</accession>
<keyword evidence="2" id="KW-0378">Hydrolase</keyword>
<gene>
    <name evidence="5" type="ORF">BN1708_012514</name>
    <name evidence="6" type="ORF">BN1723_004130</name>
</gene>
<evidence type="ECO:0000313" key="5">
    <source>
        <dbReference type="EMBL" id="CRK19061.1"/>
    </source>
</evidence>
<evidence type="ECO:0000313" key="7">
    <source>
        <dbReference type="Proteomes" id="UP000044602"/>
    </source>
</evidence>
<evidence type="ECO:0008006" key="9">
    <source>
        <dbReference type="Google" id="ProtNLM"/>
    </source>
</evidence>
<organism evidence="5 7">
    <name type="scientific">Verticillium longisporum</name>
    <name type="common">Verticillium dahliae var. longisporum</name>
    <dbReference type="NCBI Taxonomy" id="100787"/>
    <lineage>
        <taxon>Eukaryota</taxon>
        <taxon>Fungi</taxon>
        <taxon>Dikarya</taxon>
        <taxon>Ascomycota</taxon>
        <taxon>Pezizomycotina</taxon>
        <taxon>Sordariomycetes</taxon>
        <taxon>Hypocreomycetidae</taxon>
        <taxon>Glomerellales</taxon>
        <taxon>Plectosphaerellaceae</taxon>
        <taxon>Verticillium</taxon>
    </lineage>
</organism>
<dbReference type="GO" id="GO:0000272">
    <property type="term" value="P:polysaccharide catabolic process"/>
    <property type="evidence" value="ECO:0007669"/>
    <property type="project" value="UniProtKB-KW"/>
</dbReference>
<dbReference type="Proteomes" id="UP000045706">
    <property type="component" value="Unassembled WGS sequence"/>
</dbReference>
<proteinExistence type="inferred from homology"/>
<dbReference type="Proteomes" id="UP000044602">
    <property type="component" value="Unassembled WGS sequence"/>
</dbReference>
<dbReference type="PANTHER" id="PTHR34002:SF9">
    <property type="entry name" value="XYLOGLUCAN-SPECIFIC ENDO-BETA-1,4-GLUCANASE A"/>
    <property type="match status" value="1"/>
</dbReference>
<feature type="region of interest" description="Disordered" evidence="3">
    <location>
        <begin position="308"/>
        <end position="328"/>
    </location>
</feature>
<keyword evidence="7" id="KW-1185">Reference proteome</keyword>
<dbReference type="AlphaFoldDB" id="A0A0G4LAQ8"/>
<evidence type="ECO:0000256" key="3">
    <source>
        <dbReference type="SAM" id="MobiDB-lite"/>
    </source>
</evidence>
<dbReference type="STRING" id="100787.A0A0G4LAQ8"/>
<reference evidence="7 8" key="1">
    <citation type="submission" date="2015-05" db="EMBL/GenBank/DDBJ databases">
        <authorList>
            <person name="Fogelqvist Johan"/>
        </authorList>
    </citation>
    <scope>NUCLEOTIDE SEQUENCE [LARGE SCALE GENOMIC DNA]</scope>
    <source>
        <strain evidence="5">VL1</strain>
        <strain evidence="6">VL2</strain>
    </source>
</reference>
<dbReference type="PANTHER" id="PTHR34002">
    <property type="entry name" value="BLR1656 PROTEIN"/>
    <property type="match status" value="1"/>
</dbReference>
<feature type="signal peptide" evidence="4">
    <location>
        <begin position="1"/>
        <end position="16"/>
    </location>
</feature>
<dbReference type="GO" id="GO:0008810">
    <property type="term" value="F:cellulase activity"/>
    <property type="evidence" value="ECO:0007669"/>
    <property type="project" value="InterPro"/>
</dbReference>
<dbReference type="InterPro" id="IPR013319">
    <property type="entry name" value="GH11/12"/>
</dbReference>
<protein>
    <recommendedName>
        <fullName evidence="9">Endoglucanase</fullName>
    </recommendedName>
</protein>
<evidence type="ECO:0000256" key="4">
    <source>
        <dbReference type="SAM" id="SignalP"/>
    </source>
</evidence>
<keyword evidence="2" id="KW-0624">Polysaccharide degradation</keyword>
<dbReference type="EMBL" id="CVQI01027779">
    <property type="protein sequence ID" value="CRK35374.1"/>
    <property type="molecule type" value="Genomic_DNA"/>
</dbReference>
<evidence type="ECO:0000313" key="6">
    <source>
        <dbReference type="EMBL" id="CRK35374.1"/>
    </source>
</evidence>
<dbReference type="Gene3D" id="2.60.120.180">
    <property type="match status" value="1"/>
</dbReference>
<dbReference type="SUPFAM" id="SSF49899">
    <property type="entry name" value="Concanavalin A-like lectins/glucanases"/>
    <property type="match status" value="1"/>
</dbReference>
<evidence type="ECO:0000256" key="1">
    <source>
        <dbReference type="ARBA" id="ARBA00005519"/>
    </source>
</evidence>
<dbReference type="InterPro" id="IPR013320">
    <property type="entry name" value="ConA-like_dom_sf"/>
</dbReference>
<keyword evidence="2" id="KW-0119">Carbohydrate metabolism</keyword>
<dbReference type="InterPro" id="IPR002594">
    <property type="entry name" value="GH12"/>
</dbReference>
<dbReference type="EMBL" id="CVQH01010224">
    <property type="protein sequence ID" value="CRK19061.1"/>
    <property type="molecule type" value="Genomic_DNA"/>
</dbReference>
<feature type="chain" id="PRO_5010419934" description="Endoglucanase" evidence="4">
    <location>
        <begin position="17"/>
        <end position="328"/>
    </location>
</feature>
<comment type="similarity">
    <text evidence="1 2">Belongs to the glycosyl hydrolase 12 (cellulase H) family.</text>
</comment>
<keyword evidence="2" id="KW-0326">Glycosidase</keyword>
<keyword evidence="4" id="KW-0732">Signal</keyword>
<evidence type="ECO:0000313" key="8">
    <source>
        <dbReference type="Proteomes" id="UP000045706"/>
    </source>
</evidence>